<sequence>MVYLFLSYNYSKPFYSDISAKNQPKQHKTVNKKNSRLKFKISLRGAFSHHYDYLCAKFHGCTETDLNEARFLVRRRGVFFVMITLFMDLSLEQGQISGSTLGRLFSADNPVYGLKSGTMSGFWFDAGASFVL</sequence>
<keyword evidence="3" id="KW-1185">Reference proteome</keyword>
<dbReference type="EMBL" id="BGPR01053664">
    <property type="protein sequence ID" value="GBO30496.1"/>
    <property type="molecule type" value="Genomic_DNA"/>
</dbReference>
<evidence type="ECO:0000313" key="2">
    <source>
        <dbReference type="EMBL" id="GBO30505.1"/>
    </source>
</evidence>
<name>A0A4Y2W1R8_ARAVE</name>
<proteinExistence type="predicted"/>
<evidence type="ECO:0000313" key="3">
    <source>
        <dbReference type="Proteomes" id="UP000499080"/>
    </source>
</evidence>
<accession>A0A4Y2W1R8</accession>
<protein>
    <submittedName>
        <fullName evidence="1">Uncharacterized protein</fullName>
    </submittedName>
</protein>
<dbReference type="AlphaFoldDB" id="A0A4Y2W1R8"/>
<organism evidence="1 3">
    <name type="scientific">Araneus ventricosus</name>
    <name type="common">Orbweaver spider</name>
    <name type="synonym">Epeira ventricosa</name>
    <dbReference type="NCBI Taxonomy" id="182803"/>
    <lineage>
        <taxon>Eukaryota</taxon>
        <taxon>Metazoa</taxon>
        <taxon>Ecdysozoa</taxon>
        <taxon>Arthropoda</taxon>
        <taxon>Chelicerata</taxon>
        <taxon>Arachnida</taxon>
        <taxon>Araneae</taxon>
        <taxon>Araneomorphae</taxon>
        <taxon>Entelegynae</taxon>
        <taxon>Araneoidea</taxon>
        <taxon>Araneidae</taxon>
        <taxon>Araneus</taxon>
    </lineage>
</organism>
<comment type="caution">
    <text evidence="1">The sequence shown here is derived from an EMBL/GenBank/DDBJ whole genome shotgun (WGS) entry which is preliminary data.</text>
</comment>
<dbReference type="EMBL" id="BGPR01053674">
    <property type="protein sequence ID" value="GBO30505.1"/>
    <property type="molecule type" value="Genomic_DNA"/>
</dbReference>
<gene>
    <name evidence="1" type="ORF">AVEN_101584_1</name>
    <name evidence="2" type="ORF">AVEN_256720_1</name>
</gene>
<dbReference type="Proteomes" id="UP000499080">
    <property type="component" value="Unassembled WGS sequence"/>
</dbReference>
<evidence type="ECO:0000313" key="1">
    <source>
        <dbReference type="EMBL" id="GBO30496.1"/>
    </source>
</evidence>
<reference evidence="1 3" key="1">
    <citation type="journal article" date="2019" name="Sci. Rep.">
        <title>Orb-weaving spider Araneus ventricosus genome elucidates the spidroin gene catalogue.</title>
        <authorList>
            <person name="Kono N."/>
            <person name="Nakamura H."/>
            <person name="Ohtoshi R."/>
            <person name="Moran D.A.P."/>
            <person name="Shinohara A."/>
            <person name="Yoshida Y."/>
            <person name="Fujiwara M."/>
            <person name="Mori M."/>
            <person name="Tomita M."/>
            <person name="Arakawa K."/>
        </authorList>
    </citation>
    <scope>NUCLEOTIDE SEQUENCE [LARGE SCALE GENOMIC DNA]</scope>
</reference>